<comment type="subcellular location">
    <subcellularLocation>
        <location evidence="1">Cell membrane</location>
        <topology evidence="1">Multi-pass membrane protein</topology>
    </subcellularLocation>
</comment>
<keyword evidence="5 7" id="KW-1133">Transmembrane helix</keyword>
<accession>A0ABP5BGK9</accession>
<proteinExistence type="inferred from homology"/>
<evidence type="ECO:0000256" key="1">
    <source>
        <dbReference type="ARBA" id="ARBA00004651"/>
    </source>
</evidence>
<dbReference type="SUPFAM" id="SSF52540">
    <property type="entry name" value="P-loop containing nucleoside triphosphate hydrolases"/>
    <property type="match status" value="1"/>
</dbReference>
<keyword evidence="4 7" id="KW-0812">Transmembrane</keyword>
<evidence type="ECO:0000313" key="10">
    <source>
        <dbReference type="Proteomes" id="UP001499933"/>
    </source>
</evidence>
<comment type="caution">
    <text evidence="9">The sequence shown here is derived from an EMBL/GenBank/DDBJ whole genome shotgun (WGS) entry which is preliminary data.</text>
</comment>
<dbReference type="Proteomes" id="UP001499933">
    <property type="component" value="Unassembled WGS sequence"/>
</dbReference>
<feature type="domain" description="Polysaccharide chain length determinant N-terminal" evidence="8">
    <location>
        <begin position="2"/>
        <end position="76"/>
    </location>
</feature>
<organism evidence="9 10">
    <name type="scientific">Microbacterium deminutum</name>
    <dbReference type="NCBI Taxonomy" id="344164"/>
    <lineage>
        <taxon>Bacteria</taxon>
        <taxon>Bacillati</taxon>
        <taxon>Actinomycetota</taxon>
        <taxon>Actinomycetes</taxon>
        <taxon>Micrococcales</taxon>
        <taxon>Microbacteriaceae</taxon>
        <taxon>Microbacterium</taxon>
    </lineage>
</organism>
<dbReference type="PANTHER" id="PTHR32309">
    <property type="entry name" value="TYROSINE-PROTEIN KINASE"/>
    <property type="match status" value="1"/>
</dbReference>
<dbReference type="EMBL" id="BAAAOG010000001">
    <property type="protein sequence ID" value="GAA1944263.1"/>
    <property type="molecule type" value="Genomic_DNA"/>
</dbReference>
<keyword evidence="10" id="KW-1185">Reference proteome</keyword>
<keyword evidence="3" id="KW-1003">Cell membrane</keyword>
<dbReference type="RefSeq" id="WP_344090365.1">
    <property type="nucleotide sequence ID" value="NZ_BAAAOG010000001.1"/>
</dbReference>
<evidence type="ECO:0000256" key="5">
    <source>
        <dbReference type="ARBA" id="ARBA00022989"/>
    </source>
</evidence>
<dbReference type="Pfam" id="PF02706">
    <property type="entry name" value="Wzz"/>
    <property type="match status" value="1"/>
</dbReference>
<dbReference type="InterPro" id="IPR050445">
    <property type="entry name" value="Bact_polysacc_biosynth/exp"/>
</dbReference>
<evidence type="ECO:0000313" key="9">
    <source>
        <dbReference type="EMBL" id="GAA1944263.1"/>
    </source>
</evidence>
<dbReference type="InterPro" id="IPR027417">
    <property type="entry name" value="P-loop_NTPase"/>
</dbReference>
<dbReference type="InterPro" id="IPR003856">
    <property type="entry name" value="LPS_length_determ_N"/>
</dbReference>
<reference evidence="10" key="1">
    <citation type="journal article" date="2019" name="Int. J. Syst. Evol. Microbiol.">
        <title>The Global Catalogue of Microorganisms (GCM) 10K type strain sequencing project: providing services to taxonomists for standard genome sequencing and annotation.</title>
        <authorList>
            <consortium name="The Broad Institute Genomics Platform"/>
            <consortium name="The Broad Institute Genome Sequencing Center for Infectious Disease"/>
            <person name="Wu L."/>
            <person name="Ma J."/>
        </authorList>
    </citation>
    <scope>NUCLEOTIDE SEQUENCE [LARGE SCALE GENOMIC DNA]</scope>
    <source>
        <strain evidence="10">JCM 14901</strain>
    </source>
</reference>
<dbReference type="PANTHER" id="PTHR32309:SF31">
    <property type="entry name" value="CAPSULAR EXOPOLYSACCHARIDE FAMILY"/>
    <property type="match status" value="1"/>
</dbReference>
<keyword evidence="6 7" id="KW-0472">Membrane</keyword>
<comment type="similarity">
    <text evidence="2">Belongs to the CpsC/CapA family.</text>
</comment>
<sequence length="417" mass="43583">MNLVALGRTFRRNWIWVVLIMLVALAGGWFVTGIMPTQYQATSRVLYALNSQGPLQNQIQATNLAIQRAATDAQLVPTPTVLTPALKKVGDKSLTLKTVTDGVTAVAQQTLLDITVTVDDPKDAAALNSAIIDVLRSSAEKAQIIANPLDPKSAVYTFELTTVTPPVVPDVPFSPSPLINGLIAFAVGALAAAIFLAVRMRGDNRIYDLDTLRAATDHPIIGSLAIRSGRRRGSPRAQDTATLRAALQARAPEGATWLVTSAGDVRSEGVGRSLASSMAAIGQRTTLLATAATPDGAPGITDYLAGTATADDVVDTSRVPGVAYVGPGTMDSRADVFAGAQSPERLGDLTKESDIVFVTAAPANERADAAILGRLGMLTLVLVRKGRTTSTQLARGLAALTEAGADVAGVVWTRRAD</sequence>
<evidence type="ECO:0000256" key="2">
    <source>
        <dbReference type="ARBA" id="ARBA00006683"/>
    </source>
</evidence>
<gene>
    <name evidence="9" type="ORF">GCM10009776_02550</name>
</gene>
<evidence type="ECO:0000259" key="8">
    <source>
        <dbReference type="Pfam" id="PF02706"/>
    </source>
</evidence>
<protein>
    <recommendedName>
        <fullName evidence="8">Polysaccharide chain length determinant N-terminal domain-containing protein</fullName>
    </recommendedName>
</protein>
<evidence type="ECO:0000256" key="3">
    <source>
        <dbReference type="ARBA" id="ARBA00022475"/>
    </source>
</evidence>
<feature type="transmembrane region" description="Helical" evidence="7">
    <location>
        <begin position="14"/>
        <end position="35"/>
    </location>
</feature>
<feature type="transmembrane region" description="Helical" evidence="7">
    <location>
        <begin position="178"/>
        <end position="198"/>
    </location>
</feature>
<dbReference type="Gene3D" id="3.40.50.300">
    <property type="entry name" value="P-loop containing nucleotide triphosphate hydrolases"/>
    <property type="match status" value="1"/>
</dbReference>
<evidence type="ECO:0000256" key="4">
    <source>
        <dbReference type="ARBA" id="ARBA00022692"/>
    </source>
</evidence>
<name>A0ABP5BGK9_9MICO</name>
<evidence type="ECO:0000256" key="7">
    <source>
        <dbReference type="SAM" id="Phobius"/>
    </source>
</evidence>
<evidence type="ECO:0000256" key="6">
    <source>
        <dbReference type="ARBA" id="ARBA00023136"/>
    </source>
</evidence>